<dbReference type="EMBL" id="JARAKH010000018">
    <property type="protein sequence ID" value="KAK8395210.1"/>
    <property type="molecule type" value="Genomic_DNA"/>
</dbReference>
<dbReference type="InterPro" id="IPR001849">
    <property type="entry name" value="PH_domain"/>
</dbReference>
<accession>A0AAW0U680</accession>
<dbReference type="GO" id="GO:0035621">
    <property type="term" value="P:ER to Golgi ceramide transport"/>
    <property type="evidence" value="ECO:0007669"/>
    <property type="project" value="TreeGrafter"/>
</dbReference>
<dbReference type="InterPro" id="IPR023393">
    <property type="entry name" value="START-like_dom_sf"/>
</dbReference>
<organism evidence="17 18">
    <name type="scientific">Scylla paramamosain</name>
    <name type="common">Mud crab</name>
    <dbReference type="NCBI Taxonomy" id="85552"/>
    <lineage>
        <taxon>Eukaryota</taxon>
        <taxon>Metazoa</taxon>
        <taxon>Ecdysozoa</taxon>
        <taxon>Arthropoda</taxon>
        <taxon>Crustacea</taxon>
        <taxon>Multicrustacea</taxon>
        <taxon>Malacostraca</taxon>
        <taxon>Eumalacostraca</taxon>
        <taxon>Eucarida</taxon>
        <taxon>Decapoda</taxon>
        <taxon>Pleocyemata</taxon>
        <taxon>Brachyura</taxon>
        <taxon>Eubrachyura</taxon>
        <taxon>Portunoidea</taxon>
        <taxon>Portunidae</taxon>
        <taxon>Portuninae</taxon>
        <taxon>Scylla</taxon>
    </lineage>
</organism>
<evidence type="ECO:0000256" key="2">
    <source>
        <dbReference type="ARBA" id="ARBA00004240"/>
    </source>
</evidence>
<dbReference type="Pfam" id="PF01852">
    <property type="entry name" value="START"/>
    <property type="match status" value="1"/>
</dbReference>
<keyword evidence="8" id="KW-0256">Endoplasmic reticulum</keyword>
<keyword evidence="18" id="KW-1185">Reference proteome</keyword>
<dbReference type="CDD" id="cd08872">
    <property type="entry name" value="START_STARD11-like"/>
    <property type="match status" value="1"/>
</dbReference>
<feature type="coiled-coil region" evidence="13">
    <location>
        <begin position="292"/>
        <end position="319"/>
    </location>
</feature>
<keyword evidence="6" id="KW-0813">Transport</keyword>
<dbReference type="GO" id="GO:0008289">
    <property type="term" value="F:lipid binding"/>
    <property type="evidence" value="ECO:0007669"/>
    <property type="project" value="InterPro"/>
</dbReference>
<evidence type="ECO:0000256" key="9">
    <source>
        <dbReference type="ARBA" id="ARBA00023034"/>
    </source>
</evidence>
<dbReference type="InterPro" id="IPR002913">
    <property type="entry name" value="START_lipid-bd_dom"/>
</dbReference>
<evidence type="ECO:0000259" key="16">
    <source>
        <dbReference type="PROSITE" id="PS50848"/>
    </source>
</evidence>
<feature type="compositionally biased region" description="Basic residues" evidence="14">
    <location>
        <begin position="232"/>
        <end position="247"/>
    </location>
</feature>
<comment type="caution">
    <text evidence="17">The sequence shown here is derived from an EMBL/GenBank/DDBJ whole genome shotgun (WGS) entry which is preliminary data.</text>
</comment>
<evidence type="ECO:0000313" key="17">
    <source>
        <dbReference type="EMBL" id="KAK8395210.1"/>
    </source>
</evidence>
<keyword evidence="7" id="KW-0963">Cytoplasm</keyword>
<dbReference type="InterPro" id="IPR051213">
    <property type="entry name" value="START_lipid_transfer"/>
</dbReference>
<dbReference type="GO" id="GO:0005794">
    <property type="term" value="C:Golgi apparatus"/>
    <property type="evidence" value="ECO:0007669"/>
    <property type="project" value="UniProtKB-SubCell"/>
</dbReference>
<dbReference type="Gene3D" id="2.30.29.30">
    <property type="entry name" value="Pleckstrin-homology domain (PH domain)/Phosphotyrosine-binding domain (PTB)"/>
    <property type="match status" value="1"/>
</dbReference>
<evidence type="ECO:0000256" key="12">
    <source>
        <dbReference type="ARBA" id="ARBA00031527"/>
    </source>
</evidence>
<dbReference type="SMART" id="SM00233">
    <property type="entry name" value="PH"/>
    <property type="match status" value="1"/>
</dbReference>
<keyword evidence="10 13" id="KW-0175">Coiled coil</keyword>
<dbReference type="CDD" id="cd13283">
    <property type="entry name" value="PH_GPBP"/>
    <property type="match status" value="1"/>
</dbReference>
<dbReference type="PROSITE" id="PS50848">
    <property type="entry name" value="START"/>
    <property type="match status" value="1"/>
</dbReference>
<feature type="compositionally biased region" description="Acidic residues" evidence="14">
    <location>
        <begin position="6"/>
        <end position="15"/>
    </location>
</feature>
<evidence type="ECO:0000256" key="7">
    <source>
        <dbReference type="ARBA" id="ARBA00022490"/>
    </source>
</evidence>
<comment type="catalytic activity">
    <reaction evidence="1">
        <text>N-hexadecanoylsphing-4-enine(in) = N-hexadecanoylsphing-4-enine(out)</text>
        <dbReference type="Rhea" id="RHEA:45720"/>
        <dbReference type="ChEBI" id="CHEBI:72959"/>
    </reaction>
</comment>
<name>A0AAW0U680_SCYPA</name>
<dbReference type="SMART" id="SM00234">
    <property type="entry name" value="START"/>
    <property type="match status" value="1"/>
</dbReference>
<dbReference type="GO" id="GO:0005783">
    <property type="term" value="C:endoplasmic reticulum"/>
    <property type="evidence" value="ECO:0007669"/>
    <property type="project" value="UniProtKB-SubCell"/>
</dbReference>
<feature type="compositionally biased region" description="Polar residues" evidence="14">
    <location>
        <begin position="220"/>
        <end position="229"/>
    </location>
</feature>
<dbReference type="SUPFAM" id="SSF55961">
    <property type="entry name" value="Bet v1-like"/>
    <property type="match status" value="1"/>
</dbReference>
<feature type="region of interest" description="Disordered" evidence="14">
    <location>
        <begin position="6"/>
        <end position="29"/>
    </location>
</feature>
<evidence type="ECO:0000256" key="11">
    <source>
        <dbReference type="ARBA" id="ARBA00023055"/>
    </source>
</evidence>
<reference evidence="17 18" key="1">
    <citation type="submission" date="2023-03" db="EMBL/GenBank/DDBJ databases">
        <title>High-quality genome of Scylla paramamosain provides insights in environmental adaptation.</title>
        <authorList>
            <person name="Zhang L."/>
        </authorList>
    </citation>
    <scope>NUCLEOTIDE SEQUENCE [LARGE SCALE GENOMIC DNA]</scope>
    <source>
        <strain evidence="17">LZ_2023a</strain>
        <tissue evidence="17">Muscle</tissue>
    </source>
</reference>
<evidence type="ECO:0000313" key="18">
    <source>
        <dbReference type="Proteomes" id="UP001487740"/>
    </source>
</evidence>
<evidence type="ECO:0000256" key="13">
    <source>
        <dbReference type="SAM" id="Coils"/>
    </source>
</evidence>
<dbReference type="Pfam" id="PF00169">
    <property type="entry name" value="PH"/>
    <property type="match status" value="1"/>
</dbReference>
<evidence type="ECO:0000256" key="5">
    <source>
        <dbReference type="ARBA" id="ARBA00021440"/>
    </source>
</evidence>
<keyword evidence="9" id="KW-0333">Golgi apparatus</keyword>
<keyword evidence="11" id="KW-0445">Lipid transport</keyword>
<evidence type="ECO:0000256" key="10">
    <source>
        <dbReference type="ARBA" id="ARBA00023054"/>
    </source>
</evidence>
<dbReference type="AlphaFoldDB" id="A0AAW0U680"/>
<evidence type="ECO:0000256" key="4">
    <source>
        <dbReference type="ARBA" id="ARBA00004555"/>
    </source>
</evidence>
<evidence type="ECO:0000256" key="14">
    <source>
        <dbReference type="SAM" id="MobiDB-lite"/>
    </source>
</evidence>
<gene>
    <name evidence="17" type="ORF">O3P69_006140</name>
</gene>
<sequence>MYEEYVALSDEDSEEDTHGHGHRQPPELQGTVSKWTNYIHGWQNRYMVLKDGTMSYYRNQNETAFGCRGSISVKKAHVRPHEIDECRFDVCLNDCVWYLRTSTEEDKHQWVDAIHQHRECDGLRRHGSALSLTSNTLSTTSGSSLKKAKGLREKLAEIDTYRDILIRQMDTLQSYFDACADVVKDLKTMEAPTCNGLEPEHESAVEAAIALDGGAAAESLTPSPSSSTAGLGHRKHSPPRHPHPHPHITKETLQKHGAYAADFRGEALTFKATTAGILATLSHCVEVMNQREDSFRRRLEREAEKRRRLEERLKHALSQNTQEGHTTARVVVVGGPDYEEGPHSVIGEDEFYDAVESALDKMDEEEEFRERLRQKQRAAPQQLATTHPLWPQIDKLTMEQLGYAQQGVEGGVWQLFAEEGEMKMYRRELEEGGLVVDPLKAVHQVRGATAHEMVHHFWSPDVRFEWDTSIEQMTVLDRISEDTLIFLQLHKRVWPTAQRDALFWSHIRKIPPSDPANGDAYDTWIVCNQSTDHPDAPKDEKVVRVDLTVCFVCQTFLDPPPAEGEAPTRDNLLTKITYCSVVNPGGWAPASVLRAVYKREYPKFLKRFTQYVVDKCAAQPINFSGLQIKDHSKHWRG</sequence>
<dbReference type="PANTHER" id="PTHR19308">
    <property type="entry name" value="PHOSPHATIDYLCHOLINE TRANSFER PROTEIN"/>
    <property type="match status" value="1"/>
</dbReference>
<dbReference type="InterPro" id="IPR041952">
    <property type="entry name" value="STARD11_START"/>
</dbReference>
<feature type="region of interest" description="Disordered" evidence="14">
    <location>
        <begin position="216"/>
        <end position="248"/>
    </location>
</feature>
<dbReference type="PROSITE" id="PS50003">
    <property type="entry name" value="PH_DOMAIN"/>
    <property type="match status" value="1"/>
</dbReference>
<dbReference type="InterPro" id="IPR011993">
    <property type="entry name" value="PH-like_dom_sf"/>
</dbReference>
<evidence type="ECO:0000256" key="8">
    <source>
        <dbReference type="ARBA" id="ARBA00022824"/>
    </source>
</evidence>
<dbReference type="EMBL" id="JARAKH010000018">
    <property type="protein sequence ID" value="KAK8395211.1"/>
    <property type="molecule type" value="Genomic_DNA"/>
</dbReference>
<feature type="domain" description="START" evidence="16">
    <location>
        <begin position="413"/>
        <end position="617"/>
    </location>
</feature>
<evidence type="ECO:0000256" key="3">
    <source>
        <dbReference type="ARBA" id="ARBA00004496"/>
    </source>
</evidence>
<evidence type="ECO:0000259" key="15">
    <source>
        <dbReference type="PROSITE" id="PS50003"/>
    </source>
</evidence>
<dbReference type="PANTHER" id="PTHR19308:SF53">
    <property type="entry name" value="CERAMIDE TRANSFER PROTEIN"/>
    <property type="match status" value="1"/>
</dbReference>
<proteinExistence type="predicted"/>
<dbReference type="Proteomes" id="UP001487740">
    <property type="component" value="Unassembled WGS sequence"/>
</dbReference>
<evidence type="ECO:0000256" key="1">
    <source>
        <dbReference type="ARBA" id="ARBA00000074"/>
    </source>
</evidence>
<dbReference type="FunFam" id="2.30.29.30:FF:000382">
    <property type="entry name" value="Uncharacterized protein, isoform A"/>
    <property type="match status" value="1"/>
</dbReference>
<evidence type="ECO:0000256" key="6">
    <source>
        <dbReference type="ARBA" id="ARBA00022448"/>
    </source>
</evidence>
<feature type="domain" description="PH" evidence="15">
    <location>
        <begin position="25"/>
        <end position="119"/>
    </location>
</feature>
<dbReference type="Gene3D" id="3.30.530.20">
    <property type="match status" value="1"/>
</dbReference>
<dbReference type="SUPFAM" id="SSF50729">
    <property type="entry name" value="PH domain-like"/>
    <property type="match status" value="1"/>
</dbReference>
<comment type="subcellular location">
    <subcellularLocation>
        <location evidence="3">Cytoplasm</location>
    </subcellularLocation>
    <subcellularLocation>
        <location evidence="2">Endoplasmic reticulum</location>
    </subcellularLocation>
    <subcellularLocation>
        <location evidence="4">Golgi apparatus</location>
    </subcellularLocation>
</comment>
<protein>
    <recommendedName>
        <fullName evidence="5">Ceramide transfer protein</fullName>
    </recommendedName>
    <alternativeName>
        <fullName evidence="12">Collagen type IV alpha-3-binding protein</fullName>
    </alternativeName>
</protein>